<proteinExistence type="predicted"/>
<dbReference type="EMBL" id="JXTB01000026">
    <property type="protein sequence ID" value="PON74975.1"/>
    <property type="molecule type" value="Genomic_DNA"/>
</dbReference>
<sequence>NGHVSNKEQGSFRSKRHLKIIKIHIPALDIVLPLHHFSRKLCWPFGIASKPTITLWFV</sequence>
<evidence type="ECO:0000313" key="1">
    <source>
        <dbReference type="EMBL" id="PON74975.1"/>
    </source>
</evidence>
<accession>A0A2P5DNW5</accession>
<dbReference type="AlphaFoldDB" id="A0A2P5DNW5"/>
<name>A0A2P5DNW5_PARAD</name>
<evidence type="ECO:0000313" key="2">
    <source>
        <dbReference type="Proteomes" id="UP000237105"/>
    </source>
</evidence>
<dbReference type="Proteomes" id="UP000237105">
    <property type="component" value="Unassembled WGS sequence"/>
</dbReference>
<reference evidence="2" key="1">
    <citation type="submission" date="2016-06" db="EMBL/GenBank/DDBJ databases">
        <title>Parallel loss of symbiosis genes in relatives of nitrogen-fixing non-legume Parasponia.</title>
        <authorList>
            <person name="Van Velzen R."/>
            <person name="Holmer R."/>
            <person name="Bu F."/>
            <person name="Rutten L."/>
            <person name="Van Zeijl A."/>
            <person name="Liu W."/>
            <person name="Santuari L."/>
            <person name="Cao Q."/>
            <person name="Sharma T."/>
            <person name="Shen D."/>
            <person name="Roswanjaya Y."/>
            <person name="Wardhani T."/>
            <person name="Kalhor M.S."/>
            <person name="Jansen J."/>
            <person name="Van den Hoogen J."/>
            <person name="Gungor B."/>
            <person name="Hartog M."/>
            <person name="Hontelez J."/>
            <person name="Verver J."/>
            <person name="Yang W.-C."/>
            <person name="Schijlen E."/>
            <person name="Repin R."/>
            <person name="Schilthuizen M."/>
            <person name="Schranz E."/>
            <person name="Heidstra R."/>
            <person name="Miyata K."/>
            <person name="Fedorova E."/>
            <person name="Kohlen W."/>
            <person name="Bisseling T."/>
            <person name="Smit S."/>
            <person name="Geurts R."/>
        </authorList>
    </citation>
    <scope>NUCLEOTIDE SEQUENCE [LARGE SCALE GENOMIC DNA]</scope>
    <source>
        <strain evidence="2">cv. WU1-14</strain>
    </source>
</reference>
<organism evidence="1 2">
    <name type="scientific">Parasponia andersonii</name>
    <name type="common">Sponia andersonii</name>
    <dbReference type="NCBI Taxonomy" id="3476"/>
    <lineage>
        <taxon>Eukaryota</taxon>
        <taxon>Viridiplantae</taxon>
        <taxon>Streptophyta</taxon>
        <taxon>Embryophyta</taxon>
        <taxon>Tracheophyta</taxon>
        <taxon>Spermatophyta</taxon>
        <taxon>Magnoliopsida</taxon>
        <taxon>eudicotyledons</taxon>
        <taxon>Gunneridae</taxon>
        <taxon>Pentapetalae</taxon>
        <taxon>rosids</taxon>
        <taxon>fabids</taxon>
        <taxon>Rosales</taxon>
        <taxon>Cannabaceae</taxon>
        <taxon>Parasponia</taxon>
    </lineage>
</organism>
<protein>
    <submittedName>
        <fullName evidence="1">Uncharacterized protein</fullName>
    </submittedName>
</protein>
<comment type="caution">
    <text evidence="1">The sequence shown here is derived from an EMBL/GenBank/DDBJ whole genome shotgun (WGS) entry which is preliminary data.</text>
</comment>
<keyword evidence="2" id="KW-1185">Reference proteome</keyword>
<gene>
    <name evidence="1" type="ORF">PanWU01x14_046920</name>
</gene>
<feature type="non-terminal residue" evidence="1">
    <location>
        <position position="1"/>
    </location>
</feature>